<dbReference type="InterPro" id="IPR019910">
    <property type="entry name" value="Lucif-like_OxRdtase_MSMEG_4879"/>
</dbReference>
<dbReference type="SUPFAM" id="SSF51679">
    <property type="entry name" value="Bacterial luciferase-like"/>
    <property type="match status" value="1"/>
</dbReference>
<reference evidence="3 4" key="1">
    <citation type="journal article" date="2017" name="Int. J. Syst. Evol. Microbiol.">
        <title>Mycobacterium talmoniae sp. nov., a slowly growing mycobacterium isolated from human respiratory samples.</title>
        <authorList>
            <person name="Davidson R.M."/>
            <person name="DeGroote M.A."/>
            <person name="Marola J.L."/>
            <person name="Buss S."/>
            <person name="Jones V."/>
            <person name="McNeil M.R."/>
            <person name="Freifeld A.G."/>
            <person name="Elaine Epperson L."/>
            <person name="Hasan N.A."/>
            <person name="Jackson M."/>
            <person name="Iwen P.C."/>
            <person name="Salfinger M."/>
            <person name="Strong M."/>
        </authorList>
    </citation>
    <scope>NUCLEOTIDE SEQUENCE [LARGE SCALE GENOMIC DNA]</scope>
    <source>
        <strain evidence="3 4">ATCC BAA-2683</strain>
    </source>
</reference>
<accession>A0A2S8BM50</accession>
<evidence type="ECO:0000259" key="2">
    <source>
        <dbReference type="Pfam" id="PF00296"/>
    </source>
</evidence>
<gene>
    <name evidence="3" type="ORF">C1Y40_02022</name>
</gene>
<dbReference type="AlphaFoldDB" id="A0A2S8BM50"/>
<sequence length="309" mass="32419">MRIMPASVVLPPDRSSANIVDETIDKARRAHDAGVRQVWVAQQLDFDAITLAALIGAAVPGLGVGTSVVPINPRHPMLIAAAAQTAQVATHGNFILGLGLGGNAIEQRAFGISAANTVQRLREHLTVLRAIVDERTVDFHGAQLTAVDTPVMPVALRGAAPFPIYVAAMGPRALRVTGELADGTLPYLAGPRTIEEFIAPTITAAAAEAGRPRPRIIAIVPVAVTDDADAVRAAVADSLAFYDQIPSYQKVLAREGASKAADLAVIGTAQTVTRQLKSYLDAGATEVALRPLQTELTDLKPVWDLAAAF</sequence>
<dbReference type="NCBIfam" id="TIGR03564">
    <property type="entry name" value="F420_MSMEG_4879"/>
    <property type="match status" value="1"/>
</dbReference>
<evidence type="ECO:0000313" key="3">
    <source>
        <dbReference type="EMBL" id="PQM47760.1"/>
    </source>
</evidence>
<protein>
    <submittedName>
        <fullName evidence="3">Coenzyme F420-dependent oxidoreductase</fullName>
        <ecNumber evidence="3">1.-.-.-</ecNumber>
    </submittedName>
</protein>
<evidence type="ECO:0000313" key="4">
    <source>
        <dbReference type="Proteomes" id="UP000238296"/>
    </source>
</evidence>
<dbReference type="Proteomes" id="UP000238296">
    <property type="component" value="Unassembled WGS sequence"/>
</dbReference>
<dbReference type="CDD" id="cd01097">
    <property type="entry name" value="Tetrahydromethanopterin_reductase"/>
    <property type="match status" value="1"/>
</dbReference>
<feature type="domain" description="Luciferase-like" evidence="2">
    <location>
        <begin position="17"/>
        <end position="285"/>
    </location>
</feature>
<keyword evidence="1 3" id="KW-0560">Oxidoreductase</keyword>
<dbReference type="InterPro" id="IPR050564">
    <property type="entry name" value="F420-G6PD/mer"/>
</dbReference>
<dbReference type="PANTHER" id="PTHR43244">
    <property type="match status" value="1"/>
</dbReference>
<dbReference type="EC" id="1.-.-.-" evidence="3"/>
<organism evidence="3 4">
    <name type="scientific">Mycobacterium talmoniae</name>
    <dbReference type="NCBI Taxonomy" id="1858794"/>
    <lineage>
        <taxon>Bacteria</taxon>
        <taxon>Bacillati</taxon>
        <taxon>Actinomycetota</taxon>
        <taxon>Actinomycetes</taxon>
        <taxon>Mycobacteriales</taxon>
        <taxon>Mycobacteriaceae</taxon>
        <taxon>Mycobacterium</taxon>
    </lineage>
</organism>
<dbReference type="InterPro" id="IPR036661">
    <property type="entry name" value="Luciferase-like_sf"/>
</dbReference>
<dbReference type="Pfam" id="PF00296">
    <property type="entry name" value="Bac_luciferase"/>
    <property type="match status" value="1"/>
</dbReference>
<dbReference type="InterPro" id="IPR011251">
    <property type="entry name" value="Luciferase-like_dom"/>
</dbReference>
<evidence type="ECO:0000256" key="1">
    <source>
        <dbReference type="ARBA" id="ARBA00023002"/>
    </source>
</evidence>
<comment type="caution">
    <text evidence="3">The sequence shown here is derived from an EMBL/GenBank/DDBJ whole genome shotgun (WGS) entry which is preliminary data.</text>
</comment>
<proteinExistence type="predicted"/>
<dbReference type="Gene3D" id="3.20.20.30">
    <property type="entry name" value="Luciferase-like domain"/>
    <property type="match status" value="1"/>
</dbReference>
<name>A0A2S8BM50_9MYCO</name>
<dbReference type="EMBL" id="PPEA01000281">
    <property type="protein sequence ID" value="PQM47760.1"/>
    <property type="molecule type" value="Genomic_DNA"/>
</dbReference>
<dbReference type="GO" id="GO:0016705">
    <property type="term" value="F:oxidoreductase activity, acting on paired donors, with incorporation or reduction of molecular oxygen"/>
    <property type="evidence" value="ECO:0007669"/>
    <property type="project" value="InterPro"/>
</dbReference>
<dbReference type="PANTHER" id="PTHR43244:SF1">
    <property type="entry name" value="5,10-METHYLENETETRAHYDROMETHANOPTERIN REDUCTASE"/>
    <property type="match status" value="1"/>
</dbReference>